<gene>
    <name evidence="1" type="ORF">BDY19DRAFT_892824</name>
</gene>
<protein>
    <submittedName>
        <fullName evidence="1">Uncharacterized protein</fullName>
    </submittedName>
</protein>
<organism evidence="1 2">
    <name type="scientific">Irpex rosettiformis</name>
    <dbReference type="NCBI Taxonomy" id="378272"/>
    <lineage>
        <taxon>Eukaryota</taxon>
        <taxon>Fungi</taxon>
        <taxon>Dikarya</taxon>
        <taxon>Basidiomycota</taxon>
        <taxon>Agaricomycotina</taxon>
        <taxon>Agaricomycetes</taxon>
        <taxon>Polyporales</taxon>
        <taxon>Irpicaceae</taxon>
        <taxon>Irpex</taxon>
    </lineage>
</organism>
<proteinExistence type="predicted"/>
<name>A0ACB8U0I7_9APHY</name>
<dbReference type="EMBL" id="MU274917">
    <property type="protein sequence ID" value="KAI0087520.1"/>
    <property type="molecule type" value="Genomic_DNA"/>
</dbReference>
<comment type="caution">
    <text evidence="1">The sequence shown here is derived from an EMBL/GenBank/DDBJ whole genome shotgun (WGS) entry which is preliminary data.</text>
</comment>
<dbReference type="Proteomes" id="UP001055072">
    <property type="component" value="Unassembled WGS sequence"/>
</dbReference>
<feature type="non-terminal residue" evidence="1">
    <location>
        <position position="255"/>
    </location>
</feature>
<sequence>MASHTNINSGETAADPAFAADAKDERTLDEDAWSKIFKIIRDVDGERVQDYREDIDNILVFAGLYSAVLTAFLVDSYKQLQQDPQDTMIFLLQQVVLQTNSFVINDRFINSTLPHPNLVPAFVPTLNAQRVNGLWFTSLVLSLISASFCIIVKQWLRQFLSIGQSSPRAHLRVRHFRTKGITKYWVFEIAAFLPLLLQISLLFFFIGLCLFTTNIHKSIGNTTVTLVTAWGFLFLATIFVPAFDPACPYKFPALR</sequence>
<reference evidence="1" key="1">
    <citation type="journal article" date="2021" name="Environ. Microbiol.">
        <title>Gene family expansions and transcriptome signatures uncover fungal adaptations to wood decay.</title>
        <authorList>
            <person name="Hage H."/>
            <person name="Miyauchi S."/>
            <person name="Viragh M."/>
            <person name="Drula E."/>
            <person name="Min B."/>
            <person name="Chaduli D."/>
            <person name="Navarro D."/>
            <person name="Favel A."/>
            <person name="Norest M."/>
            <person name="Lesage-Meessen L."/>
            <person name="Balint B."/>
            <person name="Merenyi Z."/>
            <person name="de Eugenio L."/>
            <person name="Morin E."/>
            <person name="Martinez A.T."/>
            <person name="Baldrian P."/>
            <person name="Stursova M."/>
            <person name="Martinez M.J."/>
            <person name="Novotny C."/>
            <person name="Magnuson J.K."/>
            <person name="Spatafora J.W."/>
            <person name="Maurice S."/>
            <person name="Pangilinan J."/>
            <person name="Andreopoulos W."/>
            <person name="LaButti K."/>
            <person name="Hundley H."/>
            <person name="Na H."/>
            <person name="Kuo A."/>
            <person name="Barry K."/>
            <person name="Lipzen A."/>
            <person name="Henrissat B."/>
            <person name="Riley R."/>
            <person name="Ahrendt S."/>
            <person name="Nagy L.G."/>
            <person name="Grigoriev I.V."/>
            <person name="Martin F."/>
            <person name="Rosso M.N."/>
        </authorList>
    </citation>
    <scope>NUCLEOTIDE SEQUENCE</scope>
    <source>
        <strain evidence="1">CBS 384.51</strain>
    </source>
</reference>
<accession>A0ACB8U0I7</accession>
<evidence type="ECO:0000313" key="1">
    <source>
        <dbReference type="EMBL" id="KAI0087520.1"/>
    </source>
</evidence>
<keyword evidence="2" id="KW-1185">Reference proteome</keyword>
<evidence type="ECO:0000313" key="2">
    <source>
        <dbReference type="Proteomes" id="UP001055072"/>
    </source>
</evidence>